<feature type="active site" evidence="3">
    <location>
        <position position="375"/>
    </location>
</feature>
<evidence type="ECO:0000256" key="2">
    <source>
        <dbReference type="PIRNR" id="PIRNR036417"/>
    </source>
</evidence>
<proteinExistence type="inferred from homology"/>
<dbReference type="STRING" id="13333.W1PR29"/>
<comment type="similarity">
    <text evidence="2">Belongs to the thiolase-like superfamily. Chalcone/stilbene synthases family.</text>
</comment>
<gene>
    <name evidence="7" type="ORF">AMTR_s00178p00018030</name>
</gene>
<dbReference type="eggNOG" id="ENOG502QPV6">
    <property type="taxonomic scope" value="Eukaryota"/>
</dbReference>
<reference evidence="8" key="1">
    <citation type="journal article" date="2013" name="Science">
        <title>The Amborella genome and the evolution of flowering plants.</title>
        <authorList>
            <consortium name="Amborella Genome Project"/>
        </authorList>
    </citation>
    <scope>NUCLEOTIDE SEQUENCE [LARGE SCALE GENOMIC DNA]</scope>
</reference>
<organism evidence="7 8">
    <name type="scientific">Amborella trichopoda</name>
    <dbReference type="NCBI Taxonomy" id="13333"/>
    <lineage>
        <taxon>Eukaryota</taxon>
        <taxon>Viridiplantae</taxon>
        <taxon>Streptophyta</taxon>
        <taxon>Embryophyta</taxon>
        <taxon>Tracheophyta</taxon>
        <taxon>Spermatophyta</taxon>
        <taxon>Magnoliopsida</taxon>
        <taxon>Amborellales</taxon>
        <taxon>Amborellaceae</taxon>
        <taxon>Amborella</taxon>
    </lineage>
</organism>
<dbReference type="Proteomes" id="UP000017836">
    <property type="component" value="Unassembled WGS sequence"/>
</dbReference>
<dbReference type="AlphaFoldDB" id="W1PR29"/>
<dbReference type="OrthoDB" id="329835at2759"/>
<dbReference type="Gene3D" id="3.40.47.10">
    <property type="match status" value="1"/>
</dbReference>
<sequence length="469" mass="52755">MDSFALITVESPCFVLCIFFLLLNFLILLWKLYCKRVNQACYLLDYVCFKPPDDWKLDTELCGKVVRRNKNLGLNEYQFLLKVVFGSGMGEETYAPRSLTSGDPNSCNLNSGISEMDQCFIGALDPLFEKTGISPKDIDILVVNVSMLWPAPSLCARIVNRYKMREDVKAFNISGMGCSASLISINLVQNLFKLRPESRALIVSGESIAPNWYAGNEKSMILTNCLFRTGCCAMLLTNRRADRTRSKLLLKTLVRFHLGASDEAYNCASQVEDDLGRPGVKLSKDLPKAATQAIVKMIKVLGPKILPTKEILRYLVIRFLAGAGSGPMSLNFKTGVEHFCIHPGGAAVINAVERGLGLSRYDLEPSRMTLHRWGNTSASSLWYVLSYMEAKKRLRKGHRVLQLTFGSGFKCNSCLWEVVRDLENLNHNVWEDCVHRYPAQNLTNPFMEKYGWINDNPDPIRIAQAFDES</sequence>
<keyword evidence="8" id="KW-1185">Reference proteome</keyword>
<evidence type="ECO:0000256" key="1">
    <source>
        <dbReference type="ARBA" id="ARBA00023315"/>
    </source>
</evidence>
<dbReference type="KEGG" id="atr:18438452"/>
<feature type="domain" description="FAE" evidence="6">
    <location>
        <begin position="36"/>
        <end position="319"/>
    </location>
</feature>
<dbReference type="GO" id="GO:0006633">
    <property type="term" value="P:fatty acid biosynthetic process"/>
    <property type="evidence" value="ECO:0007669"/>
    <property type="project" value="UniProtKB-UniPathway"/>
</dbReference>
<feature type="active site" evidence="3">
    <location>
        <position position="338"/>
    </location>
</feature>
<feature type="domain" description="Chalcone/stilbene synthase C-terminal" evidence="5">
    <location>
        <begin position="339"/>
        <end position="412"/>
    </location>
</feature>
<evidence type="ECO:0000313" key="7">
    <source>
        <dbReference type="EMBL" id="ERN10269.1"/>
    </source>
</evidence>
<dbReference type="InterPro" id="IPR016039">
    <property type="entry name" value="Thiolase-like"/>
</dbReference>
<evidence type="ECO:0000256" key="3">
    <source>
        <dbReference type="PIRSR" id="PIRSR036417-1"/>
    </source>
</evidence>
<dbReference type="PIRSF" id="PIRSF036417">
    <property type="entry name" value="3-ktacl-CoA_syn"/>
    <property type="match status" value="1"/>
</dbReference>
<dbReference type="UniPathway" id="UPA00094"/>
<evidence type="ECO:0000313" key="8">
    <source>
        <dbReference type="Proteomes" id="UP000017836"/>
    </source>
</evidence>
<dbReference type="EMBL" id="KI392880">
    <property type="protein sequence ID" value="ERN10269.1"/>
    <property type="molecule type" value="Genomic_DNA"/>
</dbReference>
<protein>
    <recommendedName>
        <fullName evidence="2">3-ketoacyl-CoA synthase</fullName>
        <ecNumber evidence="2">2.3.1.-</ecNumber>
    </recommendedName>
</protein>
<dbReference type="InterPro" id="IPR013601">
    <property type="entry name" value="FAE1_typ3_polyketide_synth"/>
</dbReference>
<keyword evidence="2" id="KW-0808">Transferase</keyword>
<dbReference type="GO" id="GO:0016020">
    <property type="term" value="C:membrane"/>
    <property type="evidence" value="ECO:0007669"/>
    <property type="project" value="InterPro"/>
</dbReference>
<feature type="active site" evidence="3">
    <location>
        <position position="342"/>
    </location>
</feature>
<accession>W1PR29</accession>
<dbReference type="InterPro" id="IPR012392">
    <property type="entry name" value="3-ktacl-CoA_syn"/>
</dbReference>
<keyword evidence="4" id="KW-0472">Membrane</keyword>
<evidence type="ECO:0000259" key="6">
    <source>
        <dbReference type="Pfam" id="PF08392"/>
    </source>
</evidence>
<evidence type="ECO:0000259" key="5">
    <source>
        <dbReference type="Pfam" id="PF02797"/>
    </source>
</evidence>
<comment type="pathway">
    <text evidence="2">Lipid metabolism; fatty acid biosynthesis.</text>
</comment>
<feature type="active site" evidence="3">
    <location>
        <position position="257"/>
    </location>
</feature>
<feature type="active site" evidence="3">
    <location>
        <position position="178"/>
    </location>
</feature>
<dbReference type="InterPro" id="IPR012328">
    <property type="entry name" value="Chalcone/stilbene_synt_C"/>
</dbReference>
<dbReference type="GO" id="GO:0016747">
    <property type="term" value="F:acyltransferase activity, transferring groups other than amino-acyl groups"/>
    <property type="evidence" value="ECO:0007669"/>
    <property type="project" value="InterPro"/>
</dbReference>
<dbReference type="Pfam" id="PF02797">
    <property type="entry name" value="Chal_sti_synt_C"/>
    <property type="match status" value="1"/>
</dbReference>
<keyword evidence="4" id="KW-1133">Transmembrane helix</keyword>
<keyword evidence="1 2" id="KW-0012">Acyltransferase</keyword>
<dbReference type="Gramene" id="ERN10269">
    <property type="protein sequence ID" value="ERN10269"/>
    <property type="gene ID" value="AMTR_s00178p00018030"/>
</dbReference>
<dbReference type="CDD" id="cd00831">
    <property type="entry name" value="CHS_like"/>
    <property type="match status" value="1"/>
</dbReference>
<name>W1PR29_AMBTC</name>
<dbReference type="Pfam" id="PF08392">
    <property type="entry name" value="FAE1_CUT1_RppA"/>
    <property type="match status" value="1"/>
</dbReference>
<dbReference type="HOGENOM" id="CLU_013238_3_1_1"/>
<feature type="transmembrane region" description="Helical" evidence="4">
    <location>
        <begin position="12"/>
        <end position="33"/>
    </location>
</feature>
<dbReference type="PANTHER" id="PTHR31561">
    <property type="entry name" value="3-KETOACYL-COA SYNTHASE"/>
    <property type="match status" value="1"/>
</dbReference>
<dbReference type="SUPFAM" id="SSF53901">
    <property type="entry name" value="Thiolase-like"/>
    <property type="match status" value="1"/>
</dbReference>
<feature type="active site" evidence="3">
    <location>
        <position position="371"/>
    </location>
</feature>
<keyword evidence="4" id="KW-0812">Transmembrane</keyword>
<dbReference type="EC" id="2.3.1.-" evidence="2"/>
<evidence type="ECO:0000256" key="4">
    <source>
        <dbReference type="SAM" id="Phobius"/>
    </source>
</evidence>
<dbReference type="OMA" id="MLSTRFC"/>